<dbReference type="InterPro" id="IPR051533">
    <property type="entry name" value="WaaL-like"/>
</dbReference>
<evidence type="ECO:0000313" key="4">
    <source>
        <dbReference type="Proteomes" id="UP001162834"/>
    </source>
</evidence>
<keyword evidence="2" id="KW-0472">Membrane</keyword>
<feature type="transmembrane region" description="Helical" evidence="2">
    <location>
        <begin position="27"/>
        <end position="46"/>
    </location>
</feature>
<keyword evidence="2" id="KW-0812">Transmembrane</keyword>
<feature type="region of interest" description="Disordered" evidence="1">
    <location>
        <begin position="448"/>
        <end position="467"/>
    </location>
</feature>
<dbReference type="EMBL" id="CP087164">
    <property type="protein sequence ID" value="UGS37744.1"/>
    <property type="molecule type" value="Genomic_DNA"/>
</dbReference>
<dbReference type="RefSeq" id="WP_259311789.1">
    <property type="nucleotide sequence ID" value="NZ_CP087164.1"/>
</dbReference>
<evidence type="ECO:0000256" key="1">
    <source>
        <dbReference type="SAM" id="MobiDB-lite"/>
    </source>
</evidence>
<accession>A0A9E6Y0E4</accession>
<feature type="transmembrane region" description="Helical" evidence="2">
    <location>
        <begin position="284"/>
        <end position="303"/>
    </location>
</feature>
<keyword evidence="4" id="KW-1185">Reference proteome</keyword>
<feature type="transmembrane region" description="Helical" evidence="2">
    <location>
        <begin position="427"/>
        <end position="448"/>
    </location>
</feature>
<feature type="transmembrane region" description="Helical" evidence="2">
    <location>
        <begin position="122"/>
        <end position="139"/>
    </location>
</feature>
<organism evidence="3 4">
    <name type="scientific">Capillimicrobium parvum</name>
    <dbReference type="NCBI Taxonomy" id="2884022"/>
    <lineage>
        <taxon>Bacteria</taxon>
        <taxon>Bacillati</taxon>
        <taxon>Actinomycetota</taxon>
        <taxon>Thermoleophilia</taxon>
        <taxon>Solirubrobacterales</taxon>
        <taxon>Capillimicrobiaceae</taxon>
        <taxon>Capillimicrobium</taxon>
    </lineage>
</organism>
<protein>
    <recommendedName>
        <fullName evidence="5">O-antigen ligase domain-containing protein</fullName>
    </recommendedName>
</protein>
<feature type="transmembrane region" description="Helical" evidence="2">
    <location>
        <begin position="239"/>
        <end position="255"/>
    </location>
</feature>
<sequence length="531" mass="56216">MTPQGAEPTVALRRAVADDWPYTSRPLPWMLAGFLVMLWLIPINAVDVRVSLPVDSKIDRFAIAALIAGWVLFGGDRRPRGRRPPWFLGAIAVFVGVAFTSLIVNLPRVIRLGELDLSQRQLALLVAFALFAWFAVAAMRPSELRGFSVLTVVLASICALGVVVERKTGYNAFYEFSRVILKPIATVEPSPTLIHPDPLRIDRPLIVGPTEHGLAVTTMLSIALPFALLGLLDARVPRHRIAYGLAVGLIIAGAMSTERKTGVVVPLVVVAVLLVYRTREMLRLWPLVFVLAVFIHVASPGALGTISSLSGFLNTDSSAGRTSDYAAIAPDVVTRPVIGFGYGSLDISQADTYRILDNEYLGQLLQVGFLGVAAYLAMALAAALIARPAIRSRDPARASPALAGMAAALAFAVASALFDILSFPQAPYLFLFAGAVCTVAATGLPRAAGETARRRRTRPVPMPGPARLGVRPAPARALGVALAAAPPDGAAAVSGRRRSGRGLLPSATTALVVSVFALAAGAARTGSKRLR</sequence>
<evidence type="ECO:0000256" key="2">
    <source>
        <dbReference type="SAM" id="Phobius"/>
    </source>
</evidence>
<dbReference type="KEGG" id="sbae:DSM104329_04165"/>
<dbReference type="PANTHER" id="PTHR37422">
    <property type="entry name" value="TEICHURONIC ACID BIOSYNTHESIS PROTEIN TUAE"/>
    <property type="match status" value="1"/>
</dbReference>
<dbReference type="AlphaFoldDB" id="A0A9E6Y0E4"/>
<evidence type="ECO:0000313" key="3">
    <source>
        <dbReference type="EMBL" id="UGS37744.1"/>
    </source>
</evidence>
<feature type="transmembrane region" description="Helical" evidence="2">
    <location>
        <begin position="58"/>
        <end position="75"/>
    </location>
</feature>
<feature type="transmembrane region" description="Helical" evidence="2">
    <location>
        <begin position="87"/>
        <end position="110"/>
    </location>
</feature>
<feature type="transmembrane region" description="Helical" evidence="2">
    <location>
        <begin position="398"/>
        <end position="421"/>
    </location>
</feature>
<feature type="transmembrane region" description="Helical" evidence="2">
    <location>
        <begin position="213"/>
        <end position="232"/>
    </location>
</feature>
<evidence type="ECO:0008006" key="5">
    <source>
        <dbReference type="Google" id="ProtNLM"/>
    </source>
</evidence>
<feature type="transmembrane region" description="Helical" evidence="2">
    <location>
        <begin position="503"/>
        <end position="523"/>
    </location>
</feature>
<dbReference type="PANTHER" id="PTHR37422:SF13">
    <property type="entry name" value="LIPOPOLYSACCHARIDE BIOSYNTHESIS PROTEIN PA4999-RELATED"/>
    <property type="match status" value="1"/>
</dbReference>
<feature type="transmembrane region" description="Helical" evidence="2">
    <location>
        <begin position="146"/>
        <end position="164"/>
    </location>
</feature>
<reference evidence="3" key="1">
    <citation type="journal article" date="2022" name="Int. J. Syst. Evol. Microbiol.">
        <title>Pseudomonas aegrilactucae sp. nov. and Pseudomonas morbosilactucae sp. nov., pathogens causing bacterial rot of lettuce in Japan.</title>
        <authorList>
            <person name="Sawada H."/>
            <person name="Fujikawa T."/>
            <person name="Satou M."/>
        </authorList>
    </citation>
    <scope>NUCLEOTIDE SEQUENCE</scope>
    <source>
        <strain evidence="3">0166_1</strain>
    </source>
</reference>
<proteinExistence type="predicted"/>
<keyword evidence="2" id="KW-1133">Transmembrane helix</keyword>
<name>A0A9E6Y0E4_9ACTN</name>
<gene>
    <name evidence="3" type="ORF">DSM104329_04165</name>
</gene>
<dbReference type="Proteomes" id="UP001162834">
    <property type="component" value="Chromosome"/>
</dbReference>
<feature type="transmembrane region" description="Helical" evidence="2">
    <location>
        <begin position="261"/>
        <end position="277"/>
    </location>
</feature>
<feature type="transmembrane region" description="Helical" evidence="2">
    <location>
        <begin position="364"/>
        <end position="386"/>
    </location>
</feature>